<accession>A0A6J7ZZS3</accession>
<dbReference type="GO" id="GO:0007508">
    <property type="term" value="P:larval heart development"/>
    <property type="evidence" value="ECO:0007669"/>
    <property type="project" value="TreeGrafter"/>
</dbReference>
<protein>
    <recommendedName>
        <fullName evidence="6">PHD-type domain-containing protein</fullName>
    </recommendedName>
</protein>
<keyword evidence="8" id="KW-1185">Reference proteome</keyword>
<feature type="region of interest" description="Disordered" evidence="5">
    <location>
        <begin position="155"/>
        <end position="183"/>
    </location>
</feature>
<dbReference type="GO" id="GO:0008270">
    <property type="term" value="F:zinc ion binding"/>
    <property type="evidence" value="ECO:0007669"/>
    <property type="project" value="UniProtKB-KW"/>
</dbReference>
<dbReference type="InterPro" id="IPR001965">
    <property type="entry name" value="Znf_PHD"/>
</dbReference>
<feature type="domain" description="PHD-type" evidence="6">
    <location>
        <begin position="77"/>
        <end position="133"/>
    </location>
</feature>
<sequence>MKTYDHNLSLVPSEHFPIVYVMSSQGCSYKNVLNLKGMQTIKFLQQRTPRSVHKYLFLILVANAFDTESNPGPRSPRWPCGSCSKAVTWKHHAVCCDSCETWYHIDCQGIPNHIYNIMNNSNISWHCIQCGMPNFSSSVFNFTTLETSNTYDSLNSPSSLRDVGSPGAPTAASSPIPHKLPSHEKAYTTTKKSKMPLKILNMNLQLIKNKKADLLEIIDTVKPDIIQDLYNVYRNDRAPSTNNQSYGGVLIAITKEFISSEVKELETECEVVWTEINIAGSKNILISSYYRSPSDTGLSLEQLHQSLNRINSQSNATIIVGGDFNLGHIDWSKSCTIPGKPDIQLHQNLLDIMNDTNLHQIVNTPTRNDRILDLIMINNPTYISKVTTLPPIGSSDHDIVYAEADIWLKRIRETPQKVYKFNKANWEDIKLTQVSSIKQSLTPMIL</sequence>
<dbReference type="SUPFAM" id="SSF56219">
    <property type="entry name" value="DNase I-like"/>
    <property type="match status" value="1"/>
</dbReference>
<keyword evidence="3" id="KW-0862">Zinc</keyword>
<dbReference type="InterPro" id="IPR013083">
    <property type="entry name" value="Znf_RING/FYVE/PHD"/>
</dbReference>
<evidence type="ECO:0000256" key="5">
    <source>
        <dbReference type="SAM" id="MobiDB-lite"/>
    </source>
</evidence>
<gene>
    <name evidence="7" type="ORF">MCOR_1694</name>
</gene>
<dbReference type="PANTHER" id="PTHR33395">
    <property type="entry name" value="TRANSCRIPTASE, PUTATIVE-RELATED-RELATED"/>
    <property type="match status" value="1"/>
</dbReference>
<dbReference type="Pfam" id="PF14529">
    <property type="entry name" value="Exo_endo_phos_2"/>
    <property type="match status" value="1"/>
</dbReference>
<dbReference type="PROSITE" id="PS50016">
    <property type="entry name" value="ZF_PHD_2"/>
    <property type="match status" value="1"/>
</dbReference>
<dbReference type="InterPro" id="IPR019787">
    <property type="entry name" value="Znf_PHD-finger"/>
</dbReference>
<dbReference type="GO" id="GO:0031012">
    <property type="term" value="C:extracellular matrix"/>
    <property type="evidence" value="ECO:0007669"/>
    <property type="project" value="TreeGrafter"/>
</dbReference>
<reference evidence="7 8" key="1">
    <citation type="submission" date="2020-06" db="EMBL/GenBank/DDBJ databases">
        <authorList>
            <person name="Li R."/>
            <person name="Bekaert M."/>
        </authorList>
    </citation>
    <scope>NUCLEOTIDE SEQUENCE [LARGE SCALE GENOMIC DNA]</scope>
    <source>
        <strain evidence="8">wild</strain>
    </source>
</reference>
<dbReference type="Gene3D" id="3.30.40.10">
    <property type="entry name" value="Zinc/RING finger domain, C3HC4 (zinc finger)"/>
    <property type="match status" value="1"/>
</dbReference>
<evidence type="ECO:0000259" key="6">
    <source>
        <dbReference type="PROSITE" id="PS50016"/>
    </source>
</evidence>
<organism evidence="7 8">
    <name type="scientific">Mytilus coruscus</name>
    <name type="common">Sea mussel</name>
    <dbReference type="NCBI Taxonomy" id="42192"/>
    <lineage>
        <taxon>Eukaryota</taxon>
        <taxon>Metazoa</taxon>
        <taxon>Spiralia</taxon>
        <taxon>Lophotrochozoa</taxon>
        <taxon>Mollusca</taxon>
        <taxon>Bivalvia</taxon>
        <taxon>Autobranchia</taxon>
        <taxon>Pteriomorphia</taxon>
        <taxon>Mytilida</taxon>
        <taxon>Mytiloidea</taxon>
        <taxon>Mytilidae</taxon>
        <taxon>Mytilinae</taxon>
        <taxon>Mytilus</taxon>
    </lineage>
</organism>
<dbReference type="PANTHER" id="PTHR33395:SF22">
    <property type="entry name" value="REVERSE TRANSCRIPTASE DOMAIN-CONTAINING PROTEIN"/>
    <property type="match status" value="1"/>
</dbReference>
<dbReference type="Pfam" id="PF00628">
    <property type="entry name" value="PHD"/>
    <property type="match status" value="1"/>
</dbReference>
<keyword evidence="2 4" id="KW-0863">Zinc-finger</keyword>
<name>A0A6J7ZZS3_MYTCO</name>
<dbReference type="OrthoDB" id="6157682at2759"/>
<dbReference type="InterPro" id="IPR019786">
    <property type="entry name" value="Zinc_finger_PHD-type_CS"/>
</dbReference>
<evidence type="ECO:0000256" key="4">
    <source>
        <dbReference type="PROSITE-ProRule" id="PRU00146"/>
    </source>
</evidence>
<dbReference type="InterPro" id="IPR005135">
    <property type="entry name" value="Endo/exonuclease/phosphatase"/>
</dbReference>
<dbReference type="Gene3D" id="3.60.10.10">
    <property type="entry name" value="Endonuclease/exonuclease/phosphatase"/>
    <property type="match status" value="1"/>
</dbReference>
<dbReference type="EMBL" id="CACVKT020000348">
    <property type="protein sequence ID" value="CAC5358439.1"/>
    <property type="molecule type" value="Genomic_DNA"/>
</dbReference>
<dbReference type="GO" id="GO:0003824">
    <property type="term" value="F:catalytic activity"/>
    <property type="evidence" value="ECO:0007669"/>
    <property type="project" value="InterPro"/>
</dbReference>
<proteinExistence type="predicted"/>
<evidence type="ECO:0000313" key="7">
    <source>
        <dbReference type="EMBL" id="CAC5358439.1"/>
    </source>
</evidence>
<dbReference type="PROSITE" id="PS01359">
    <property type="entry name" value="ZF_PHD_1"/>
    <property type="match status" value="1"/>
</dbReference>
<dbReference type="InterPro" id="IPR036691">
    <property type="entry name" value="Endo/exonu/phosph_ase_sf"/>
</dbReference>
<evidence type="ECO:0000256" key="3">
    <source>
        <dbReference type="ARBA" id="ARBA00022833"/>
    </source>
</evidence>
<evidence type="ECO:0000313" key="8">
    <source>
        <dbReference type="Proteomes" id="UP000507470"/>
    </source>
</evidence>
<dbReference type="InterPro" id="IPR011011">
    <property type="entry name" value="Znf_FYVE_PHD"/>
</dbReference>
<dbReference type="Proteomes" id="UP000507470">
    <property type="component" value="Unassembled WGS sequence"/>
</dbReference>
<evidence type="ECO:0000256" key="2">
    <source>
        <dbReference type="ARBA" id="ARBA00022771"/>
    </source>
</evidence>
<evidence type="ECO:0000256" key="1">
    <source>
        <dbReference type="ARBA" id="ARBA00022723"/>
    </source>
</evidence>
<dbReference type="AlphaFoldDB" id="A0A6J7ZZS3"/>
<dbReference type="SMART" id="SM00249">
    <property type="entry name" value="PHD"/>
    <property type="match status" value="1"/>
</dbReference>
<dbReference type="GO" id="GO:0061343">
    <property type="term" value="P:cell adhesion involved in heart morphogenesis"/>
    <property type="evidence" value="ECO:0007669"/>
    <property type="project" value="TreeGrafter"/>
</dbReference>
<dbReference type="SUPFAM" id="SSF57903">
    <property type="entry name" value="FYVE/PHD zinc finger"/>
    <property type="match status" value="1"/>
</dbReference>
<dbReference type="PROSITE" id="PS51257">
    <property type="entry name" value="PROKAR_LIPOPROTEIN"/>
    <property type="match status" value="1"/>
</dbReference>
<keyword evidence="1" id="KW-0479">Metal-binding</keyword>